<geneLocation type="plasmid" evidence="1">
    <name>unnamed5</name>
</geneLocation>
<evidence type="ECO:0000313" key="1">
    <source>
        <dbReference type="EMBL" id="ANY85538.1"/>
    </source>
</evidence>
<dbReference type="RefSeq" id="WP_099516308.1">
    <property type="nucleotide sequence ID" value="NZ_CP016621.1"/>
</dbReference>
<dbReference type="EMBL" id="CP016621">
    <property type="protein sequence ID" value="ANY85538.1"/>
    <property type="molecule type" value="Genomic_DNA"/>
</dbReference>
<accession>A0A1B2F026</accession>
<reference evidence="1" key="1">
    <citation type="submission" date="2016-07" db="EMBL/GenBank/DDBJ databases">
        <title>Microvirga ossetica sp. nov. a new species of rhizobia isolated from root nodules of the legume species Vicia alpestris Steven originated from North Ossetia region in the Caucasus.</title>
        <authorList>
            <person name="Safronova V.I."/>
            <person name="Kuznetsova I.G."/>
            <person name="Sazanova A.L."/>
            <person name="Belimov A."/>
            <person name="Andronov E."/>
            <person name="Osledkin Y.S."/>
            <person name="Onishchuk O.P."/>
            <person name="Kurchak O.N."/>
            <person name="Shaposhnikov A.I."/>
            <person name="Willems A."/>
            <person name="Tikhonovich I.A."/>
        </authorList>
    </citation>
    <scope>NUCLEOTIDE SEQUENCE [LARGE SCALE GENOMIC DNA]</scope>
    <source>
        <strain evidence="1">V5/3M</strain>
        <plasmid evidence="1">unnamed5</plasmid>
    </source>
</reference>
<dbReference type="KEGG" id="moc:BB934_45810"/>
<proteinExistence type="predicted"/>
<name>A0A1B2F026_9HYPH</name>
<organism evidence="1">
    <name type="scientific">Microvirga ossetica</name>
    <dbReference type="NCBI Taxonomy" id="1882682"/>
    <lineage>
        <taxon>Bacteria</taxon>
        <taxon>Pseudomonadati</taxon>
        <taxon>Pseudomonadota</taxon>
        <taxon>Alphaproteobacteria</taxon>
        <taxon>Hyphomicrobiales</taxon>
        <taxon>Methylobacteriaceae</taxon>
        <taxon>Microvirga</taxon>
    </lineage>
</organism>
<dbReference type="AlphaFoldDB" id="A0A1B2F026"/>
<keyword evidence="1" id="KW-0614">Plasmid</keyword>
<dbReference type="OrthoDB" id="9152336at2"/>
<gene>
    <name evidence="1" type="ORF">BB934_45810</name>
</gene>
<protein>
    <recommendedName>
        <fullName evidence="2">Metalloprotease</fullName>
    </recommendedName>
</protein>
<sequence length="238" mass="26157">MPAGTITRRSLVGAMAAAAAPRHSALAADNPDRFRSGYQVVDDGVRPTLEFLSRIYRLDGDWLPDFSFFDDGDKPNSFAEAPIIGFRRPHVKIGRGSIREAMQVSNGNFGAALTGVFGHEFAHVYQMSKGISKKLLDADAKDSVRLVETHADFLSGWALPQAWWITQVGDLRVAAEQFFALGDIQTNTHGHHGTNLQRQAIMAAGYTWGLSSPNDPDKASERGIAVLKDLFPQWFRST</sequence>
<evidence type="ECO:0008006" key="2">
    <source>
        <dbReference type="Google" id="ProtNLM"/>
    </source>
</evidence>